<evidence type="ECO:0008006" key="4">
    <source>
        <dbReference type="Google" id="ProtNLM"/>
    </source>
</evidence>
<evidence type="ECO:0000256" key="1">
    <source>
        <dbReference type="SAM" id="MobiDB-lite"/>
    </source>
</evidence>
<accession>A0A015IEJ1</accession>
<evidence type="ECO:0000313" key="3">
    <source>
        <dbReference type="Proteomes" id="UP000022910"/>
    </source>
</evidence>
<proteinExistence type="predicted"/>
<evidence type="ECO:0000313" key="2">
    <source>
        <dbReference type="EMBL" id="EXX52390.1"/>
    </source>
</evidence>
<dbReference type="Gene3D" id="1.10.150.50">
    <property type="entry name" value="Transcription Factor, Ets-1"/>
    <property type="match status" value="1"/>
</dbReference>
<dbReference type="InterPro" id="IPR013761">
    <property type="entry name" value="SAM/pointed_sf"/>
</dbReference>
<dbReference type="OrthoDB" id="2155283at2759"/>
<protein>
    <recommendedName>
        <fullName evidence="4">SAM domain-containing protein</fullName>
    </recommendedName>
</protein>
<reference evidence="2 3" key="1">
    <citation type="submission" date="2014-02" db="EMBL/GenBank/DDBJ databases">
        <title>Single nucleus genome sequencing reveals high similarity among nuclei of an endomycorrhizal fungus.</title>
        <authorList>
            <person name="Lin K."/>
            <person name="Geurts R."/>
            <person name="Zhang Z."/>
            <person name="Limpens E."/>
            <person name="Saunders D.G."/>
            <person name="Mu D."/>
            <person name="Pang E."/>
            <person name="Cao H."/>
            <person name="Cha H."/>
            <person name="Lin T."/>
            <person name="Zhou Q."/>
            <person name="Shang Y."/>
            <person name="Li Y."/>
            <person name="Ivanov S."/>
            <person name="Sharma T."/>
            <person name="Velzen R.V."/>
            <person name="Ruijter N.D."/>
            <person name="Aanen D.K."/>
            <person name="Win J."/>
            <person name="Kamoun S."/>
            <person name="Bisseling T."/>
            <person name="Huang S."/>
        </authorList>
    </citation>
    <scope>NUCLEOTIDE SEQUENCE [LARGE SCALE GENOMIC DNA]</scope>
    <source>
        <strain evidence="3">DAOM197198w</strain>
    </source>
</reference>
<dbReference type="SUPFAM" id="SSF47769">
    <property type="entry name" value="SAM/Pointed domain"/>
    <property type="match status" value="1"/>
</dbReference>
<dbReference type="HOGENOM" id="CLU_1489736_0_0_1"/>
<gene>
    <name evidence="2" type="ORF">RirG_253570</name>
</gene>
<name>A0A015IEJ1_RHIIW</name>
<organism evidence="2 3">
    <name type="scientific">Rhizophagus irregularis (strain DAOM 197198w)</name>
    <name type="common">Glomus intraradices</name>
    <dbReference type="NCBI Taxonomy" id="1432141"/>
    <lineage>
        <taxon>Eukaryota</taxon>
        <taxon>Fungi</taxon>
        <taxon>Fungi incertae sedis</taxon>
        <taxon>Mucoromycota</taxon>
        <taxon>Glomeromycotina</taxon>
        <taxon>Glomeromycetes</taxon>
        <taxon>Glomerales</taxon>
        <taxon>Glomeraceae</taxon>
        <taxon>Rhizophagus</taxon>
    </lineage>
</organism>
<sequence>MSSYISFRTHCSTLFLKSLPNNTNKLIISMSPLSHLIRINSIITNSHIQFSKSLSHNHYTTKSTKYNNDNIHGHILYYLKEDKLSSKDFDWGNIDERKKNNLRKKIHQTNKKRLFIKRNIIQVNFDALEDFTEWLSNLRFKKWAPMFEGMKWQDIIQLNDEQLLEKGIKTFTVRSELLYYFNIIKAAKAEKDAKKESSGISVTKDDKDKD</sequence>
<dbReference type="Proteomes" id="UP000022910">
    <property type="component" value="Unassembled WGS sequence"/>
</dbReference>
<dbReference type="AlphaFoldDB" id="A0A015IEJ1"/>
<feature type="region of interest" description="Disordered" evidence="1">
    <location>
        <begin position="190"/>
        <end position="210"/>
    </location>
</feature>
<comment type="caution">
    <text evidence="2">The sequence shown here is derived from an EMBL/GenBank/DDBJ whole genome shotgun (WGS) entry which is preliminary data.</text>
</comment>
<dbReference type="EMBL" id="JEMT01029306">
    <property type="protein sequence ID" value="EXX52390.1"/>
    <property type="molecule type" value="Genomic_DNA"/>
</dbReference>
<keyword evidence="3" id="KW-1185">Reference proteome</keyword>